<name>A0A8K0DC16_IGNLU</name>
<evidence type="ECO:0000313" key="1">
    <source>
        <dbReference type="EMBL" id="KAF2898090.1"/>
    </source>
</evidence>
<protein>
    <recommendedName>
        <fullName evidence="3">DUF4371 domain-containing protein</fullName>
    </recommendedName>
</protein>
<organism evidence="1 2">
    <name type="scientific">Ignelater luminosus</name>
    <name type="common">Cucubano</name>
    <name type="synonym">Pyrophorus luminosus</name>
    <dbReference type="NCBI Taxonomy" id="2038154"/>
    <lineage>
        <taxon>Eukaryota</taxon>
        <taxon>Metazoa</taxon>
        <taxon>Ecdysozoa</taxon>
        <taxon>Arthropoda</taxon>
        <taxon>Hexapoda</taxon>
        <taxon>Insecta</taxon>
        <taxon>Pterygota</taxon>
        <taxon>Neoptera</taxon>
        <taxon>Endopterygota</taxon>
        <taxon>Coleoptera</taxon>
        <taxon>Polyphaga</taxon>
        <taxon>Elateriformia</taxon>
        <taxon>Elateroidea</taxon>
        <taxon>Elateridae</taxon>
        <taxon>Agrypninae</taxon>
        <taxon>Pyrophorini</taxon>
        <taxon>Ignelater</taxon>
    </lineage>
</organism>
<sequence>MRTNPKSTLTASGLIARSPFWYYVTRLPIICELSKCHCYIDPDEICLREDFIEFVPVQDFTGEGIASTIMSRLEAIGINLNTLIGRGYDRASAMNGSFNGAQAVLTRQFPLALYVHCSAHLLNLAIADTCKVRVLSNCLGTIHSVVTFCCTSALRTNVLKETIERNMSESRHKNLTAMCETRWV</sequence>
<dbReference type="PANTHER" id="PTHR45749:SF21">
    <property type="entry name" value="DUF4371 DOMAIN-CONTAINING PROTEIN"/>
    <property type="match status" value="1"/>
</dbReference>
<accession>A0A8K0DC16</accession>
<gene>
    <name evidence="1" type="ORF">ILUMI_08085</name>
</gene>
<proteinExistence type="predicted"/>
<comment type="caution">
    <text evidence="1">The sequence shown here is derived from an EMBL/GenBank/DDBJ whole genome shotgun (WGS) entry which is preliminary data.</text>
</comment>
<dbReference type="EMBL" id="VTPC01003716">
    <property type="protein sequence ID" value="KAF2898090.1"/>
    <property type="molecule type" value="Genomic_DNA"/>
</dbReference>
<dbReference type="PANTHER" id="PTHR45749">
    <property type="match status" value="1"/>
</dbReference>
<dbReference type="OrthoDB" id="6614843at2759"/>
<evidence type="ECO:0000313" key="2">
    <source>
        <dbReference type="Proteomes" id="UP000801492"/>
    </source>
</evidence>
<reference evidence="1" key="1">
    <citation type="submission" date="2019-08" db="EMBL/GenBank/DDBJ databases">
        <title>The genome of the North American firefly Photinus pyralis.</title>
        <authorList>
            <consortium name="Photinus pyralis genome working group"/>
            <person name="Fallon T.R."/>
            <person name="Sander Lower S.E."/>
            <person name="Weng J.-K."/>
        </authorList>
    </citation>
    <scope>NUCLEOTIDE SEQUENCE</scope>
    <source>
        <strain evidence="1">TRF0915ILg1</strain>
        <tissue evidence="1">Whole body</tissue>
    </source>
</reference>
<evidence type="ECO:0008006" key="3">
    <source>
        <dbReference type="Google" id="ProtNLM"/>
    </source>
</evidence>
<dbReference type="Proteomes" id="UP000801492">
    <property type="component" value="Unassembled WGS sequence"/>
</dbReference>
<dbReference type="InterPro" id="IPR012337">
    <property type="entry name" value="RNaseH-like_sf"/>
</dbReference>
<keyword evidence="2" id="KW-1185">Reference proteome</keyword>
<dbReference type="SUPFAM" id="SSF53098">
    <property type="entry name" value="Ribonuclease H-like"/>
    <property type="match status" value="1"/>
</dbReference>
<dbReference type="AlphaFoldDB" id="A0A8K0DC16"/>